<accession>A0A0Q9X135</accession>
<dbReference type="InParanoid" id="A0A0Q9X135"/>
<organism evidence="2 3">
    <name type="scientific">Drosophila willistoni</name>
    <name type="common">Fruit fly</name>
    <dbReference type="NCBI Taxonomy" id="7260"/>
    <lineage>
        <taxon>Eukaryota</taxon>
        <taxon>Metazoa</taxon>
        <taxon>Ecdysozoa</taxon>
        <taxon>Arthropoda</taxon>
        <taxon>Hexapoda</taxon>
        <taxon>Insecta</taxon>
        <taxon>Pterygota</taxon>
        <taxon>Neoptera</taxon>
        <taxon>Endopterygota</taxon>
        <taxon>Diptera</taxon>
        <taxon>Brachycera</taxon>
        <taxon>Muscomorpha</taxon>
        <taxon>Ephydroidea</taxon>
        <taxon>Drosophilidae</taxon>
        <taxon>Drosophila</taxon>
        <taxon>Sophophora</taxon>
    </lineage>
</organism>
<evidence type="ECO:0000313" key="3">
    <source>
        <dbReference type="Proteomes" id="UP000007798"/>
    </source>
</evidence>
<protein>
    <submittedName>
        <fullName evidence="2">Uncharacterized protein</fullName>
    </submittedName>
</protein>
<evidence type="ECO:0000256" key="1">
    <source>
        <dbReference type="SAM" id="MobiDB-lite"/>
    </source>
</evidence>
<name>A0A0Q9X135_DROWI</name>
<evidence type="ECO:0000313" key="2">
    <source>
        <dbReference type="EMBL" id="KRF98453.1"/>
    </source>
</evidence>
<gene>
    <name evidence="2" type="primary">Dwil\GK26870</name>
    <name evidence="2" type="ORF">Dwil_GK26870</name>
</gene>
<dbReference type="Proteomes" id="UP000007798">
    <property type="component" value="Unassembled WGS sequence"/>
</dbReference>
<keyword evidence="3" id="KW-1185">Reference proteome</keyword>
<feature type="compositionally biased region" description="Polar residues" evidence="1">
    <location>
        <begin position="60"/>
        <end position="71"/>
    </location>
</feature>
<feature type="compositionally biased region" description="Low complexity" evidence="1">
    <location>
        <begin position="79"/>
        <end position="95"/>
    </location>
</feature>
<feature type="region of interest" description="Disordered" evidence="1">
    <location>
        <begin position="60"/>
        <end position="104"/>
    </location>
</feature>
<dbReference type="EMBL" id="CH963857">
    <property type="protein sequence ID" value="KRF98453.1"/>
    <property type="molecule type" value="Genomic_DNA"/>
</dbReference>
<proteinExistence type="predicted"/>
<dbReference type="AlphaFoldDB" id="A0A0Q9X135"/>
<sequence length="165" mass="18609">MSNCSSRIDPAEIDERDMIEDMRFGLECVNSVWNLVEAGENTESVDTPNLFSFQNVASTSAQSPIPNNSDDSGYLADASSTSPTTSNSTSGSTRRAPVRRVPVRRVPVRRTPVRRSPRTRQLTALRRVVSVERRLPRRSSRIRNRLNREREQALRNAATLPNTRK</sequence>
<reference evidence="2 3" key="1">
    <citation type="journal article" date="2007" name="Nature">
        <title>Evolution of genes and genomes on the Drosophila phylogeny.</title>
        <authorList>
            <consortium name="Drosophila 12 Genomes Consortium"/>
            <person name="Clark A.G."/>
            <person name="Eisen M.B."/>
            <person name="Smith D.R."/>
            <person name="Bergman C.M."/>
            <person name="Oliver B."/>
            <person name="Markow T.A."/>
            <person name="Kaufman T.C."/>
            <person name="Kellis M."/>
            <person name="Gelbart W."/>
            <person name="Iyer V.N."/>
            <person name="Pollard D.A."/>
            <person name="Sackton T.B."/>
            <person name="Larracuente A.M."/>
            <person name="Singh N.D."/>
            <person name="Abad J.P."/>
            <person name="Abt D.N."/>
            <person name="Adryan B."/>
            <person name="Aguade M."/>
            <person name="Akashi H."/>
            <person name="Anderson W.W."/>
            <person name="Aquadro C.F."/>
            <person name="Ardell D.H."/>
            <person name="Arguello R."/>
            <person name="Artieri C.G."/>
            <person name="Barbash D.A."/>
            <person name="Barker D."/>
            <person name="Barsanti P."/>
            <person name="Batterham P."/>
            <person name="Batzoglou S."/>
            <person name="Begun D."/>
            <person name="Bhutkar A."/>
            <person name="Blanco E."/>
            <person name="Bosak S.A."/>
            <person name="Bradley R.K."/>
            <person name="Brand A.D."/>
            <person name="Brent M.R."/>
            <person name="Brooks A.N."/>
            <person name="Brown R.H."/>
            <person name="Butlin R.K."/>
            <person name="Caggese C."/>
            <person name="Calvi B.R."/>
            <person name="Bernardo de Carvalho A."/>
            <person name="Caspi A."/>
            <person name="Castrezana S."/>
            <person name="Celniker S.E."/>
            <person name="Chang J.L."/>
            <person name="Chapple C."/>
            <person name="Chatterji S."/>
            <person name="Chinwalla A."/>
            <person name="Civetta A."/>
            <person name="Clifton S.W."/>
            <person name="Comeron J.M."/>
            <person name="Costello J.C."/>
            <person name="Coyne J.A."/>
            <person name="Daub J."/>
            <person name="David R.G."/>
            <person name="Delcher A.L."/>
            <person name="Delehaunty K."/>
            <person name="Do C.B."/>
            <person name="Ebling H."/>
            <person name="Edwards K."/>
            <person name="Eickbush T."/>
            <person name="Evans J.D."/>
            <person name="Filipski A."/>
            <person name="Findeiss S."/>
            <person name="Freyhult E."/>
            <person name="Fulton L."/>
            <person name="Fulton R."/>
            <person name="Garcia A.C."/>
            <person name="Gardiner A."/>
            <person name="Garfield D.A."/>
            <person name="Garvin B.E."/>
            <person name="Gibson G."/>
            <person name="Gilbert D."/>
            <person name="Gnerre S."/>
            <person name="Godfrey J."/>
            <person name="Good R."/>
            <person name="Gotea V."/>
            <person name="Gravely B."/>
            <person name="Greenberg A.J."/>
            <person name="Griffiths-Jones S."/>
            <person name="Gross S."/>
            <person name="Guigo R."/>
            <person name="Gustafson E.A."/>
            <person name="Haerty W."/>
            <person name="Hahn M.W."/>
            <person name="Halligan D.L."/>
            <person name="Halpern A.L."/>
            <person name="Halter G.M."/>
            <person name="Han M.V."/>
            <person name="Heger A."/>
            <person name="Hillier L."/>
            <person name="Hinrichs A.S."/>
            <person name="Holmes I."/>
            <person name="Hoskins R.A."/>
            <person name="Hubisz M.J."/>
            <person name="Hultmark D."/>
            <person name="Huntley M.A."/>
            <person name="Jaffe D.B."/>
            <person name="Jagadeeshan S."/>
            <person name="Jeck W.R."/>
            <person name="Johnson J."/>
            <person name="Jones C.D."/>
            <person name="Jordan W.C."/>
            <person name="Karpen G.H."/>
            <person name="Kataoka E."/>
            <person name="Keightley P.D."/>
            <person name="Kheradpour P."/>
            <person name="Kirkness E.F."/>
            <person name="Koerich L.B."/>
            <person name="Kristiansen K."/>
            <person name="Kudrna D."/>
            <person name="Kulathinal R.J."/>
            <person name="Kumar S."/>
            <person name="Kwok R."/>
            <person name="Lander E."/>
            <person name="Langley C.H."/>
            <person name="Lapoint R."/>
            <person name="Lazzaro B.P."/>
            <person name="Lee S.J."/>
            <person name="Levesque L."/>
            <person name="Li R."/>
            <person name="Lin C.F."/>
            <person name="Lin M.F."/>
            <person name="Lindblad-Toh K."/>
            <person name="Llopart A."/>
            <person name="Long M."/>
            <person name="Low L."/>
            <person name="Lozovsky E."/>
            <person name="Lu J."/>
            <person name="Luo M."/>
            <person name="Machado C.A."/>
            <person name="Makalowski W."/>
            <person name="Marzo M."/>
            <person name="Matsuda M."/>
            <person name="Matzkin L."/>
            <person name="McAllister B."/>
            <person name="McBride C.S."/>
            <person name="McKernan B."/>
            <person name="McKernan K."/>
            <person name="Mendez-Lago M."/>
            <person name="Minx P."/>
            <person name="Mollenhauer M.U."/>
            <person name="Montooth K."/>
            <person name="Mount S.M."/>
            <person name="Mu X."/>
            <person name="Myers E."/>
            <person name="Negre B."/>
            <person name="Newfeld S."/>
            <person name="Nielsen R."/>
            <person name="Noor M.A."/>
            <person name="O'Grady P."/>
            <person name="Pachter L."/>
            <person name="Papaceit M."/>
            <person name="Parisi M.J."/>
            <person name="Parisi M."/>
            <person name="Parts L."/>
            <person name="Pedersen J.S."/>
            <person name="Pesole G."/>
            <person name="Phillippy A.M."/>
            <person name="Ponting C.P."/>
            <person name="Pop M."/>
            <person name="Porcelli D."/>
            <person name="Powell J.R."/>
            <person name="Prohaska S."/>
            <person name="Pruitt K."/>
            <person name="Puig M."/>
            <person name="Quesneville H."/>
            <person name="Ram K.R."/>
            <person name="Rand D."/>
            <person name="Rasmussen M.D."/>
            <person name="Reed L.K."/>
            <person name="Reenan R."/>
            <person name="Reily A."/>
            <person name="Remington K.A."/>
            <person name="Rieger T.T."/>
            <person name="Ritchie M.G."/>
            <person name="Robin C."/>
            <person name="Rogers Y.H."/>
            <person name="Rohde C."/>
            <person name="Rozas J."/>
            <person name="Rubenfield M.J."/>
            <person name="Ruiz A."/>
            <person name="Russo S."/>
            <person name="Salzberg S.L."/>
            <person name="Sanchez-Gracia A."/>
            <person name="Saranga D.J."/>
            <person name="Sato H."/>
            <person name="Schaeffer S.W."/>
            <person name="Schatz M.C."/>
            <person name="Schlenke T."/>
            <person name="Schwartz R."/>
            <person name="Segarra C."/>
            <person name="Singh R.S."/>
            <person name="Sirot L."/>
            <person name="Sirota M."/>
            <person name="Sisneros N.B."/>
            <person name="Smith C.D."/>
            <person name="Smith T.F."/>
            <person name="Spieth J."/>
            <person name="Stage D.E."/>
            <person name="Stark A."/>
            <person name="Stephan W."/>
            <person name="Strausberg R.L."/>
            <person name="Strempel S."/>
            <person name="Sturgill D."/>
            <person name="Sutton G."/>
            <person name="Sutton G.G."/>
            <person name="Tao W."/>
            <person name="Teichmann S."/>
            <person name="Tobari Y.N."/>
            <person name="Tomimura Y."/>
            <person name="Tsolas J.M."/>
            <person name="Valente V.L."/>
            <person name="Venter E."/>
            <person name="Venter J.C."/>
            <person name="Vicario S."/>
            <person name="Vieira F.G."/>
            <person name="Vilella A.J."/>
            <person name="Villasante A."/>
            <person name="Walenz B."/>
            <person name="Wang J."/>
            <person name="Wasserman M."/>
            <person name="Watts T."/>
            <person name="Wilson D."/>
            <person name="Wilson R.K."/>
            <person name="Wing R.A."/>
            <person name="Wolfner M.F."/>
            <person name="Wong A."/>
            <person name="Wong G.K."/>
            <person name="Wu C.I."/>
            <person name="Wu G."/>
            <person name="Yamamoto D."/>
            <person name="Yang H.P."/>
            <person name="Yang S.P."/>
            <person name="Yorke J.A."/>
            <person name="Yoshida K."/>
            <person name="Zdobnov E."/>
            <person name="Zhang P."/>
            <person name="Zhang Y."/>
            <person name="Zimin A.V."/>
            <person name="Baldwin J."/>
            <person name="Abdouelleil A."/>
            <person name="Abdulkadir J."/>
            <person name="Abebe A."/>
            <person name="Abera B."/>
            <person name="Abreu J."/>
            <person name="Acer S.C."/>
            <person name="Aftuck L."/>
            <person name="Alexander A."/>
            <person name="An P."/>
            <person name="Anderson E."/>
            <person name="Anderson S."/>
            <person name="Arachi H."/>
            <person name="Azer M."/>
            <person name="Bachantsang P."/>
            <person name="Barry A."/>
            <person name="Bayul T."/>
            <person name="Berlin A."/>
            <person name="Bessette D."/>
            <person name="Bloom T."/>
            <person name="Blye J."/>
            <person name="Boguslavskiy L."/>
            <person name="Bonnet C."/>
            <person name="Boukhgalter B."/>
            <person name="Bourzgui I."/>
            <person name="Brown A."/>
            <person name="Cahill P."/>
            <person name="Channer S."/>
            <person name="Cheshatsang Y."/>
            <person name="Chuda L."/>
            <person name="Citroen M."/>
            <person name="Collymore A."/>
            <person name="Cooke P."/>
            <person name="Costello M."/>
            <person name="D'Aco K."/>
            <person name="Daza R."/>
            <person name="De Haan G."/>
            <person name="DeGray S."/>
            <person name="DeMaso C."/>
            <person name="Dhargay N."/>
            <person name="Dooley K."/>
            <person name="Dooley E."/>
            <person name="Doricent M."/>
            <person name="Dorje P."/>
            <person name="Dorjee K."/>
            <person name="Dupes A."/>
            <person name="Elong R."/>
            <person name="Falk J."/>
            <person name="Farina A."/>
            <person name="Faro S."/>
            <person name="Ferguson D."/>
            <person name="Fisher S."/>
            <person name="Foley C.D."/>
            <person name="Franke A."/>
            <person name="Friedrich D."/>
            <person name="Gadbois L."/>
            <person name="Gearin G."/>
            <person name="Gearin C.R."/>
            <person name="Giannoukos G."/>
            <person name="Goode T."/>
            <person name="Graham J."/>
            <person name="Grandbois E."/>
            <person name="Grewal S."/>
            <person name="Gyaltsen K."/>
            <person name="Hafez N."/>
            <person name="Hagos B."/>
            <person name="Hall J."/>
            <person name="Henson C."/>
            <person name="Hollinger A."/>
            <person name="Honan T."/>
            <person name="Huard M.D."/>
            <person name="Hughes L."/>
            <person name="Hurhula B."/>
            <person name="Husby M.E."/>
            <person name="Kamat A."/>
            <person name="Kanga B."/>
            <person name="Kashin S."/>
            <person name="Khazanovich D."/>
            <person name="Kisner P."/>
            <person name="Lance K."/>
            <person name="Lara M."/>
            <person name="Lee W."/>
            <person name="Lennon N."/>
            <person name="Letendre F."/>
            <person name="LeVine R."/>
            <person name="Lipovsky A."/>
            <person name="Liu X."/>
            <person name="Liu J."/>
            <person name="Liu S."/>
            <person name="Lokyitsang T."/>
            <person name="Lokyitsang Y."/>
            <person name="Lubonja R."/>
            <person name="Lui A."/>
            <person name="MacDonald P."/>
            <person name="Magnisalis V."/>
            <person name="Maru K."/>
            <person name="Matthews C."/>
            <person name="McCusker W."/>
            <person name="McDonough S."/>
            <person name="Mehta T."/>
            <person name="Meldrim J."/>
            <person name="Meneus L."/>
            <person name="Mihai O."/>
            <person name="Mihalev A."/>
            <person name="Mihova T."/>
            <person name="Mittelman R."/>
            <person name="Mlenga V."/>
            <person name="Montmayeur A."/>
            <person name="Mulrain L."/>
            <person name="Navidi A."/>
            <person name="Naylor J."/>
            <person name="Negash T."/>
            <person name="Nguyen T."/>
            <person name="Nguyen N."/>
            <person name="Nicol R."/>
            <person name="Norbu C."/>
            <person name="Norbu N."/>
            <person name="Novod N."/>
            <person name="O'Neill B."/>
            <person name="Osman S."/>
            <person name="Markiewicz E."/>
            <person name="Oyono O.L."/>
            <person name="Patti C."/>
            <person name="Phunkhang P."/>
            <person name="Pierre F."/>
            <person name="Priest M."/>
            <person name="Raghuraman S."/>
            <person name="Rege F."/>
            <person name="Reyes R."/>
            <person name="Rise C."/>
            <person name="Rogov P."/>
            <person name="Ross K."/>
            <person name="Ryan E."/>
            <person name="Settipalli S."/>
            <person name="Shea T."/>
            <person name="Sherpa N."/>
            <person name="Shi L."/>
            <person name="Shih D."/>
            <person name="Sparrow T."/>
            <person name="Spaulding J."/>
            <person name="Stalker J."/>
            <person name="Stange-Thomann N."/>
            <person name="Stavropoulos S."/>
            <person name="Stone C."/>
            <person name="Strader C."/>
            <person name="Tesfaye S."/>
            <person name="Thomson T."/>
            <person name="Thoulutsang Y."/>
            <person name="Thoulutsang D."/>
            <person name="Topham K."/>
            <person name="Topping I."/>
            <person name="Tsamla T."/>
            <person name="Vassiliev H."/>
            <person name="Vo A."/>
            <person name="Wangchuk T."/>
            <person name="Wangdi T."/>
            <person name="Weiand M."/>
            <person name="Wilkinson J."/>
            <person name="Wilson A."/>
            <person name="Yadav S."/>
            <person name="Young G."/>
            <person name="Yu Q."/>
            <person name="Zembek L."/>
            <person name="Zhong D."/>
            <person name="Zimmer A."/>
            <person name="Zwirko Z."/>
            <person name="Jaffe D.B."/>
            <person name="Alvarez P."/>
            <person name="Brockman W."/>
            <person name="Butler J."/>
            <person name="Chin C."/>
            <person name="Gnerre S."/>
            <person name="Grabherr M."/>
            <person name="Kleber M."/>
            <person name="Mauceli E."/>
            <person name="MacCallum I."/>
        </authorList>
    </citation>
    <scope>NUCLEOTIDE SEQUENCE [LARGE SCALE GENOMIC DNA]</scope>
    <source>
        <strain evidence="3">Tucson 14030-0811.24</strain>
    </source>
</reference>